<dbReference type="GO" id="GO:0005829">
    <property type="term" value="C:cytosol"/>
    <property type="evidence" value="ECO:0007669"/>
    <property type="project" value="TreeGrafter"/>
</dbReference>
<dbReference type="InterPro" id="IPR043673">
    <property type="entry name" value="CPSase_Archaea"/>
</dbReference>
<accession>A0A8T3VPZ6</accession>
<comment type="caution">
    <text evidence="6">The sequence shown here is derived from an EMBL/GenBank/DDBJ whole genome shotgun (WGS) entry which is preliminary data.</text>
</comment>
<keyword evidence="4" id="KW-0464">Manganese</keyword>
<evidence type="ECO:0000259" key="5">
    <source>
        <dbReference type="PROSITE" id="PS50975"/>
    </source>
</evidence>
<dbReference type="Proteomes" id="UP000732619">
    <property type="component" value="Unassembled WGS sequence"/>
</dbReference>
<keyword evidence="1 4" id="KW-0436">Ligase</keyword>
<feature type="binding site" evidence="4">
    <location>
        <begin position="143"/>
        <end position="192"/>
    </location>
    <ligand>
        <name>ATP</name>
        <dbReference type="ChEBI" id="CHEBI:30616"/>
    </ligand>
</feature>
<protein>
    <recommendedName>
        <fullName evidence="4">Carbamoyl-phosphate synthase</fullName>
        <ecNumber evidence="4">6.3.4.16</ecNumber>
    </recommendedName>
    <alternativeName>
        <fullName evidence="4">Carbamoyl phosphate synthetase</fullName>
        <shortName evidence="4">CPSase</shortName>
    </alternativeName>
</protein>
<dbReference type="Pfam" id="PF02655">
    <property type="entry name" value="ATP-grasp_3"/>
    <property type="match status" value="1"/>
</dbReference>
<reference evidence="6" key="1">
    <citation type="submission" date="2019-04" db="EMBL/GenBank/DDBJ databases">
        <title>Evolution of Biomass-Degrading Anaerobic Consortia Revealed by Metagenomics.</title>
        <authorList>
            <person name="Peng X."/>
        </authorList>
    </citation>
    <scope>NUCLEOTIDE SEQUENCE</scope>
    <source>
        <strain evidence="6">SIG14</strain>
    </source>
</reference>
<dbReference type="SUPFAM" id="SSF56059">
    <property type="entry name" value="Glutathione synthetase ATP-binding domain-like"/>
    <property type="match status" value="1"/>
</dbReference>
<proteinExistence type="inferred from homology"/>
<evidence type="ECO:0000256" key="2">
    <source>
        <dbReference type="ARBA" id="ARBA00022741"/>
    </source>
</evidence>
<comment type="similarity">
    <text evidence="4">Belongs to the small carbamoyl-phosphate synthase family.</text>
</comment>
<keyword evidence="4" id="KW-0479">Metal-binding</keyword>
<evidence type="ECO:0000256" key="4">
    <source>
        <dbReference type="HAMAP-Rule" id="MF_02221"/>
    </source>
</evidence>
<dbReference type="InterPro" id="IPR003806">
    <property type="entry name" value="ATP-grasp_PylC-type"/>
</dbReference>
<dbReference type="GO" id="GO:0030145">
    <property type="term" value="F:manganese ion binding"/>
    <property type="evidence" value="ECO:0007669"/>
    <property type="project" value="UniProtKB-UniRule"/>
</dbReference>
<dbReference type="InterPro" id="IPR011761">
    <property type="entry name" value="ATP-grasp"/>
</dbReference>
<dbReference type="Gene3D" id="3.30.1490.20">
    <property type="entry name" value="ATP-grasp fold, A domain"/>
    <property type="match status" value="1"/>
</dbReference>
<dbReference type="SMART" id="SM01209">
    <property type="entry name" value="GARS_A"/>
    <property type="match status" value="1"/>
</dbReference>
<dbReference type="PANTHER" id="PTHR43055">
    <property type="entry name" value="FORMATE-DEPENDENT PHOSPHORIBOSYLGLYCINAMIDE FORMYLTRANSFERASE"/>
    <property type="match status" value="1"/>
</dbReference>
<organism evidence="6 7">
    <name type="scientific">Methanobrevibacter olleyae</name>
    <dbReference type="NCBI Taxonomy" id="294671"/>
    <lineage>
        <taxon>Archaea</taxon>
        <taxon>Methanobacteriati</taxon>
        <taxon>Methanobacteriota</taxon>
        <taxon>Methanomada group</taxon>
        <taxon>Methanobacteria</taxon>
        <taxon>Methanobacteriales</taxon>
        <taxon>Methanobacteriaceae</taxon>
        <taxon>Methanobrevibacter</taxon>
    </lineage>
</organism>
<gene>
    <name evidence="6" type="ORF">E7Z75_02705</name>
</gene>
<keyword evidence="4" id="KW-0460">Magnesium</keyword>
<dbReference type="GO" id="GO:0000287">
    <property type="term" value="F:magnesium ion binding"/>
    <property type="evidence" value="ECO:0007669"/>
    <property type="project" value="UniProtKB-UniRule"/>
</dbReference>
<dbReference type="PROSITE" id="PS50975">
    <property type="entry name" value="ATP_GRASP"/>
    <property type="match status" value="1"/>
</dbReference>
<keyword evidence="3 4" id="KW-0067">ATP-binding</keyword>
<evidence type="ECO:0000313" key="7">
    <source>
        <dbReference type="Proteomes" id="UP000732619"/>
    </source>
</evidence>
<feature type="domain" description="ATP-grasp" evidence="5">
    <location>
        <begin position="111"/>
        <end position="302"/>
    </location>
</feature>
<comment type="function">
    <text evidence="4">Catalyzes the synthesis of carbamoyl phosphate from ATP, ammonium and bicarbonate. Proceeds via a three-step mechanism, i.e. the phosphorylation of hydrogencarbonate to carboxyphosphate, a nucleophilic attack of ammonia on carboxyphosphate yielding carbamate, and the phosphorylation of carbamate forming carbamoyl phosphate.</text>
</comment>
<dbReference type="GO" id="GO:0005524">
    <property type="term" value="F:ATP binding"/>
    <property type="evidence" value="ECO:0007669"/>
    <property type="project" value="UniProtKB-UniRule"/>
</dbReference>
<dbReference type="HAMAP" id="MF_02221">
    <property type="entry name" value="CPSase"/>
    <property type="match status" value="1"/>
</dbReference>
<name>A0A8T3VPZ6_METOL</name>
<evidence type="ECO:0000256" key="3">
    <source>
        <dbReference type="ARBA" id="ARBA00022840"/>
    </source>
</evidence>
<dbReference type="AlphaFoldDB" id="A0A8T3VPZ6"/>
<dbReference type="EMBL" id="SUTG01000007">
    <property type="protein sequence ID" value="MBE6512050.1"/>
    <property type="molecule type" value="Genomic_DNA"/>
</dbReference>
<comment type="catalytic activity">
    <reaction evidence="4">
        <text>hydrogencarbonate + NH4(+) + 2 ATP = carbamoyl phosphate + 2 ADP + phosphate + 2 H(+)</text>
        <dbReference type="Rhea" id="RHEA:18029"/>
        <dbReference type="ChEBI" id="CHEBI:15378"/>
        <dbReference type="ChEBI" id="CHEBI:17544"/>
        <dbReference type="ChEBI" id="CHEBI:28938"/>
        <dbReference type="ChEBI" id="CHEBI:30616"/>
        <dbReference type="ChEBI" id="CHEBI:43474"/>
        <dbReference type="ChEBI" id="CHEBI:58228"/>
        <dbReference type="ChEBI" id="CHEBI:456216"/>
        <dbReference type="EC" id="6.3.4.16"/>
    </reaction>
</comment>
<evidence type="ECO:0000256" key="1">
    <source>
        <dbReference type="ARBA" id="ARBA00022598"/>
    </source>
</evidence>
<dbReference type="GO" id="GO:0004087">
    <property type="term" value="F:carbamoyl-phosphate synthase (ammonia) activity"/>
    <property type="evidence" value="ECO:0007669"/>
    <property type="project" value="UniProtKB-UniRule"/>
</dbReference>
<sequence>MKVLFIGSRLYDDVAYHVDKLGVESIITESNEEAPNLDLAGKYYIVPRGMDKPMEIAIEEEVDAIVPLLGIDPPLMSVALMKEEIEKEHNIPVISSNVNAVSIASDKIKTKEFFKSINLNVPPAKVLNRNDFEIEEEFIEKLGFNFPIVLKQGEGQGGKDICITNEFKDVLEYFENFEQALIEKFIEGSEVSIEVIGWNGEYLPLVPVYKGETNLEGIHPIKRLRYGPCDFDEMDNEEFRKIAKQIAKNLKSEGTIDMDLIYSKKENKVYAIEINTRPSGTRYLSFACTDLNPLNLLVDIAIGKFDVSELEEEMKSYCTLEIPIGDYEGPAPQEPVKEYINGNFIVHGPKGYQRITIRGNTREETFEIAKELTGNDYSF</sequence>
<dbReference type="Gene3D" id="3.30.470.20">
    <property type="entry name" value="ATP-grasp fold, B domain"/>
    <property type="match status" value="1"/>
</dbReference>
<dbReference type="PANTHER" id="PTHR43055:SF1">
    <property type="entry name" value="FORMATE-DEPENDENT PHOSPHORIBOSYLGLYCINAMIDE FORMYLTRANSFERASE"/>
    <property type="match status" value="1"/>
</dbReference>
<dbReference type="EC" id="6.3.4.16" evidence="4"/>
<keyword evidence="2 4" id="KW-0547">Nucleotide-binding</keyword>
<dbReference type="Gene3D" id="3.40.50.20">
    <property type="match status" value="1"/>
</dbReference>
<comment type="cofactor">
    <cofactor evidence="4">
        <name>Mg(2+)</name>
        <dbReference type="ChEBI" id="CHEBI:18420"/>
    </cofactor>
    <cofactor evidence="4">
        <name>Mn(2+)</name>
        <dbReference type="ChEBI" id="CHEBI:29035"/>
    </cofactor>
    <text evidence="4">Binds 2 magnesium or manganese ions per subunit.</text>
</comment>
<dbReference type="InterPro" id="IPR013815">
    <property type="entry name" value="ATP_grasp_subdomain_1"/>
</dbReference>
<evidence type="ECO:0000313" key="6">
    <source>
        <dbReference type="EMBL" id="MBE6512050.1"/>
    </source>
</evidence>